<reference evidence="2" key="2">
    <citation type="journal article" date="2007" name="Science">
        <title>Draft genome sequence of the sexually transmitted pathogen Trichomonas vaginalis.</title>
        <authorList>
            <person name="Carlton J.M."/>
            <person name="Hirt R.P."/>
            <person name="Silva J.C."/>
            <person name="Delcher A.L."/>
            <person name="Schatz M."/>
            <person name="Zhao Q."/>
            <person name="Wortman J.R."/>
            <person name="Bidwell S.L."/>
            <person name="Alsmark U.C.M."/>
            <person name="Besteiro S."/>
            <person name="Sicheritz-Ponten T."/>
            <person name="Noel C.J."/>
            <person name="Dacks J.B."/>
            <person name="Foster P.G."/>
            <person name="Simillion C."/>
            <person name="Van de Peer Y."/>
            <person name="Miranda-Saavedra D."/>
            <person name="Barton G.J."/>
            <person name="Westrop G.D."/>
            <person name="Mueller S."/>
            <person name="Dessi D."/>
            <person name="Fiori P.L."/>
            <person name="Ren Q."/>
            <person name="Paulsen I."/>
            <person name="Zhang H."/>
            <person name="Bastida-Corcuera F.D."/>
            <person name="Simoes-Barbosa A."/>
            <person name="Brown M.T."/>
            <person name="Hayes R.D."/>
            <person name="Mukherjee M."/>
            <person name="Okumura C.Y."/>
            <person name="Schneider R."/>
            <person name="Smith A.J."/>
            <person name="Vanacova S."/>
            <person name="Villalvazo M."/>
            <person name="Haas B.J."/>
            <person name="Pertea M."/>
            <person name="Feldblyum T.V."/>
            <person name="Utterback T.R."/>
            <person name="Shu C.L."/>
            <person name="Osoegawa K."/>
            <person name="de Jong P.J."/>
            <person name="Hrdy I."/>
            <person name="Horvathova L."/>
            <person name="Zubacova Z."/>
            <person name="Dolezal P."/>
            <person name="Malik S.B."/>
            <person name="Logsdon J.M. Jr."/>
            <person name="Henze K."/>
            <person name="Gupta A."/>
            <person name="Wang C.C."/>
            <person name="Dunne R.L."/>
            <person name="Upcroft J.A."/>
            <person name="Upcroft P."/>
            <person name="White O."/>
            <person name="Salzberg S.L."/>
            <person name="Tang P."/>
            <person name="Chiu C.-H."/>
            <person name="Lee Y.-S."/>
            <person name="Embley T.M."/>
            <person name="Coombs G.H."/>
            <person name="Mottram J.C."/>
            <person name="Tachezy J."/>
            <person name="Fraser-Liggett C.M."/>
            <person name="Johnson P.J."/>
        </authorList>
    </citation>
    <scope>NUCLEOTIDE SEQUENCE [LARGE SCALE GENOMIC DNA]</scope>
    <source>
        <strain evidence="2">G3</strain>
    </source>
</reference>
<dbReference type="EMBL" id="DS113332">
    <property type="protein sequence ID" value="EAY10769.1"/>
    <property type="molecule type" value="Genomic_DNA"/>
</dbReference>
<evidence type="ECO:0000313" key="2">
    <source>
        <dbReference type="EMBL" id="EAY10769.1"/>
    </source>
</evidence>
<dbReference type="InParanoid" id="A2E984"/>
<dbReference type="AlphaFoldDB" id="A2E984"/>
<evidence type="ECO:0000256" key="1">
    <source>
        <dbReference type="SAM" id="MobiDB-lite"/>
    </source>
</evidence>
<dbReference type="VEuPathDB" id="TrichDB:TVAG_121730"/>
<accession>A2E984</accession>
<feature type="region of interest" description="Disordered" evidence="1">
    <location>
        <begin position="1"/>
        <end position="76"/>
    </location>
</feature>
<protein>
    <submittedName>
        <fullName evidence="2">Uncharacterized protein</fullName>
    </submittedName>
</protein>
<name>A2E984_TRIV3</name>
<dbReference type="Proteomes" id="UP000001542">
    <property type="component" value="Unassembled WGS sequence"/>
</dbReference>
<dbReference type="SMR" id="A2E984"/>
<reference evidence="2" key="1">
    <citation type="submission" date="2006-10" db="EMBL/GenBank/DDBJ databases">
        <authorList>
            <person name="Amadeo P."/>
            <person name="Zhao Q."/>
            <person name="Wortman J."/>
            <person name="Fraser-Liggett C."/>
            <person name="Carlton J."/>
        </authorList>
    </citation>
    <scope>NUCLEOTIDE SEQUENCE</scope>
    <source>
        <strain evidence="2">G3</strain>
    </source>
</reference>
<feature type="compositionally biased region" description="Basic and acidic residues" evidence="1">
    <location>
        <begin position="17"/>
        <end position="27"/>
    </location>
</feature>
<evidence type="ECO:0000313" key="3">
    <source>
        <dbReference type="Proteomes" id="UP000001542"/>
    </source>
</evidence>
<sequence>MNDNSKNSSNNSNQLTENDKKQNDEPNKTSGETKYVLDPNLLKSGNNINKQNSNSDQNTKTTESKSDKPNQNTKFQPYYPLFDIIQEKSEKTPENSKKFVTGYVDDNHFVFADEFTNNLIISATGKKQRDIPMDYKPSSITLVKDTILVTSDKNLNIFNLEKLDSQTKTFQNIVYAKCDLNMQNYFYFLITPNLYLNFISENQQVNNDMNFQQTLVYDNVLQFDFSFILFCILDQNFKLTVFDRTESRFVIHSEILIDQNNVKIYCDNSNVYLYNFQNESCEVINVFENTRVVYHEVVNVISSNYKVILIFKTKIRIENEEYQIQGCKCALQSNYNRYIYYNAQKIEKTDLQFPKNPISYKELNLENFFQQSNSLVSSLENKLSQSSSLLNPTLQSAKSNLNTFSNIILNSGLICDSLIFLFDKNPNLSLSYMRNHPDRSIIKFLTSKHKEIIKCIKENSISQPILISILPNLLSVCQTHEKFMDIVNQIIEGIDSTDYFNCFVISQIYDNLNQFLDTIQKNNPKLQDKITNYKDFIQKCQNNFSSMEIDLETF</sequence>
<dbReference type="KEGG" id="tva:4768706"/>
<proteinExistence type="predicted"/>
<dbReference type="RefSeq" id="XP_001322992.1">
    <property type="nucleotide sequence ID" value="XM_001322957.1"/>
</dbReference>
<feature type="compositionally biased region" description="Low complexity" evidence="1">
    <location>
        <begin position="1"/>
        <end position="13"/>
    </location>
</feature>
<dbReference type="VEuPathDB" id="TrichDB:TVAGG3_0421490"/>
<gene>
    <name evidence="2" type="ORF">TVAG_121730</name>
</gene>
<organism evidence="2 3">
    <name type="scientific">Trichomonas vaginalis (strain ATCC PRA-98 / G3)</name>
    <dbReference type="NCBI Taxonomy" id="412133"/>
    <lineage>
        <taxon>Eukaryota</taxon>
        <taxon>Metamonada</taxon>
        <taxon>Parabasalia</taxon>
        <taxon>Trichomonadida</taxon>
        <taxon>Trichomonadidae</taxon>
        <taxon>Trichomonas</taxon>
    </lineage>
</organism>
<keyword evidence="3" id="KW-1185">Reference proteome</keyword>
<feature type="compositionally biased region" description="Polar residues" evidence="1">
    <location>
        <begin position="43"/>
        <end position="61"/>
    </location>
</feature>